<reference evidence="1 2" key="2">
    <citation type="submission" date="2018-11" db="EMBL/GenBank/DDBJ databases">
        <authorList>
            <consortium name="Pathogen Informatics"/>
        </authorList>
    </citation>
    <scope>NUCLEOTIDE SEQUENCE [LARGE SCALE GENOMIC DNA]</scope>
</reference>
<dbReference type="WBParaSite" id="GPUH_0002176701-mRNA-1">
    <property type="protein sequence ID" value="GPUH_0002176701-mRNA-1"/>
    <property type="gene ID" value="GPUH_0002176701"/>
</dbReference>
<name>A0A183EL99_9BILA</name>
<dbReference type="EMBL" id="UYRT01093360">
    <property type="protein sequence ID" value="VDN38840.1"/>
    <property type="molecule type" value="Genomic_DNA"/>
</dbReference>
<proteinExistence type="predicted"/>
<dbReference type="Proteomes" id="UP000271098">
    <property type="component" value="Unassembled WGS sequence"/>
</dbReference>
<accession>A0A183EL99</accession>
<evidence type="ECO:0000313" key="2">
    <source>
        <dbReference type="Proteomes" id="UP000271098"/>
    </source>
</evidence>
<reference evidence="3" key="1">
    <citation type="submission" date="2016-06" db="UniProtKB">
        <authorList>
            <consortium name="WormBaseParasite"/>
        </authorList>
    </citation>
    <scope>IDENTIFICATION</scope>
</reference>
<keyword evidence="2" id="KW-1185">Reference proteome</keyword>
<gene>
    <name evidence="1" type="ORF">GPUH_LOCUS21740</name>
</gene>
<organism evidence="3">
    <name type="scientific">Gongylonema pulchrum</name>
    <dbReference type="NCBI Taxonomy" id="637853"/>
    <lineage>
        <taxon>Eukaryota</taxon>
        <taxon>Metazoa</taxon>
        <taxon>Ecdysozoa</taxon>
        <taxon>Nematoda</taxon>
        <taxon>Chromadorea</taxon>
        <taxon>Rhabditida</taxon>
        <taxon>Spirurina</taxon>
        <taxon>Spiruromorpha</taxon>
        <taxon>Spiruroidea</taxon>
        <taxon>Gongylonematidae</taxon>
        <taxon>Gongylonema</taxon>
    </lineage>
</organism>
<protein>
    <submittedName>
        <fullName evidence="3">CUB domain-containing protein</fullName>
    </submittedName>
</protein>
<dbReference type="AlphaFoldDB" id="A0A183EL99"/>
<evidence type="ECO:0000313" key="3">
    <source>
        <dbReference type="WBParaSite" id="GPUH_0002176701-mRNA-1"/>
    </source>
</evidence>
<sequence length="53" mass="6061">MTSGRHSPRYDKEYIPEGCETVIDVPPPKMVRNGGVNGNYKVIFFFLLVLLDF</sequence>
<evidence type="ECO:0000313" key="1">
    <source>
        <dbReference type="EMBL" id="VDN38840.1"/>
    </source>
</evidence>